<dbReference type="InterPro" id="IPR058248">
    <property type="entry name" value="Lxx211020-like"/>
</dbReference>
<dbReference type="InterPro" id="IPR036182">
    <property type="entry name" value="PCuAC_sf"/>
</dbReference>
<gene>
    <name evidence="2" type="ORF">ACFPWV_37285</name>
</gene>
<feature type="signal peptide" evidence="1">
    <location>
        <begin position="1"/>
        <end position="25"/>
    </location>
</feature>
<dbReference type="RefSeq" id="WP_344563026.1">
    <property type="nucleotide sequence ID" value="NZ_BAAATG010000028.1"/>
</dbReference>
<name>A0ABW0E346_9ACTN</name>
<organism evidence="2 3">
    <name type="scientific">Streptomyces atrovirens</name>
    <dbReference type="NCBI Taxonomy" id="285556"/>
    <lineage>
        <taxon>Bacteria</taxon>
        <taxon>Bacillati</taxon>
        <taxon>Actinomycetota</taxon>
        <taxon>Actinomycetes</taxon>
        <taxon>Kitasatosporales</taxon>
        <taxon>Streptomycetaceae</taxon>
        <taxon>Streptomyces</taxon>
    </lineage>
</organism>
<sequence length="177" mass="18874">MALSRTPRARHGLAATALAVTLALAGSGCGADEDFSLPDWDAPGQNARVGDLMIRYAHLAEPTGDPWQPGDDVPVYVWLYNKGGGDDRLVGASSPIAESVDVVDADEERLPDGVELPENDLVELEPGKDHLILRDVRQVIRGGDATEITLRFEDAGSATFGIQAQPPVYDESTGPKQ</sequence>
<proteinExistence type="predicted"/>
<accession>A0ABW0E346</accession>
<evidence type="ECO:0000313" key="2">
    <source>
        <dbReference type="EMBL" id="MFC5245497.1"/>
    </source>
</evidence>
<keyword evidence="3" id="KW-1185">Reference proteome</keyword>
<dbReference type="PROSITE" id="PS51257">
    <property type="entry name" value="PROKAR_LIPOPROTEIN"/>
    <property type="match status" value="1"/>
</dbReference>
<dbReference type="EMBL" id="JBHSKN010000040">
    <property type="protein sequence ID" value="MFC5245497.1"/>
    <property type="molecule type" value="Genomic_DNA"/>
</dbReference>
<dbReference type="PANTHER" id="PTHR36302">
    <property type="entry name" value="BLR7088 PROTEIN"/>
    <property type="match status" value="1"/>
</dbReference>
<evidence type="ECO:0000313" key="3">
    <source>
        <dbReference type="Proteomes" id="UP001596035"/>
    </source>
</evidence>
<comment type="caution">
    <text evidence="2">The sequence shown here is derived from an EMBL/GenBank/DDBJ whole genome shotgun (WGS) entry which is preliminary data.</text>
</comment>
<dbReference type="Pfam" id="PF04314">
    <property type="entry name" value="PCuAC"/>
    <property type="match status" value="1"/>
</dbReference>
<protein>
    <submittedName>
        <fullName evidence="2">Copper chaperone PCu(A)C</fullName>
    </submittedName>
</protein>
<dbReference type="Gene3D" id="2.60.40.1890">
    <property type="entry name" value="PCu(A)C copper chaperone"/>
    <property type="match status" value="1"/>
</dbReference>
<dbReference type="InterPro" id="IPR007410">
    <property type="entry name" value="LpqE-like"/>
</dbReference>
<dbReference type="PANTHER" id="PTHR36302:SF1">
    <property type="entry name" value="COPPER CHAPERONE PCU(A)C"/>
    <property type="match status" value="1"/>
</dbReference>
<reference evidence="3" key="1">
    <citation type="journal article" date="2019" name="Int. J. Syst. Evol. Microbiol.">
        <title>The Global Catalogue of Microorganisms (GCM) 10K type strain sequencing project: providing services to taxonomists for standard genome sequencing and annotation.</title>
        <authorList>
            <consortium name="The Broad Institute Genomics Platform"/>
            <consortium name="The Broad Institute Genome Sequencing Center for Infectious Disease"/>
            <person name="Wu L."/>
            <person name="Ma J."/>
        </authorList>
    </citation>
    <scope>NUCLEOTIDE SEQUENCE [LARGE SCALE GENOMIC DNA]</scope>
    <source>
        <strain evidence="3">CGMCC 4.7131</strain>
    </source>
</reference>
<evidence type="ECO:0000256" key="1">
    <source>
        <dbReference type="SAM" id="SignalP"/>
    </source>
</evidence>
<feature type="chain" id="PRO_5046438923" evidence="1">
    <location>
        <begin position="26"/>
        <end position="177"/>
    </location>
</feature>
<dbReference type="Proteomes" id="UP001596035">
    <property type="component" value="Unassembled WGS sequence"/>
</dbReference>
<dbReference type="SUPFAM" id="SSF110087">
    <property type="entry name" value="DR1885-like metal-binding protein"/>
    <property type="match status" value="1"/>
</dbReference>
<keyword evidence="1" id="KW-0732">Signal</keyword>